<feature type="compositionally biased region" description="Polar residues" evidence="1">
    <location>
        <begin position="988"/>
        <end position="1000"/>
    </location>
</feature>
<evidence type="ECO:0000313" key="6">
    <source>
        <dbReference type="EMBL" id="EGW06446.1"/>
    </source>
</evidence>
<proteinExistence type="predicted"/>
<feature type="compositionally biased region" description="Basic residues" evidence="1">
    <location>
        <begin position="826"/>
        <end position="841"/>
    </location>
</feature>
<gene>
    <name evidence="6" type="ORF">I79_004086</name>
</gene>
<dbReference type="GO" id="GO:0016020">
    <property type="term" value="C:membrane"/>
    <property type="evidence" value="ECO:0007669"/>
    <property type="project" value="TreeGrafter"/>
</dbReference>
<feature type="chain" id="PRO_5003443950" evidence="3">
    <location>
        <begin position="23"/>
        <end position="1189"/>
    </location>
</feature>
<evidence type="ECO:0000259" key="5">
    <source>
        <dbReference type="Pfam" id="PF24501"/>
    </source>
</evidence>
<name>G3H1Q4_CRIGR</name>
<feature type="signal peptide" evidence="3">
    <location>
        <begin position="1"/>
        <end position="22"/>
    </location>
</feature>
<feature type="compositionally biased region" description="Basic and acidic residues" evidence="1">
    <location>
        <begin position="799"/>
        <end position="810"/>
    </location>
</feature>
<evidence type="ECO:0000256" key="2">
    <source>
        <dbReference type="SAM" id="Phobius"/>
    </source>
</evidence>
<keyword evidence="2" id="KW-1133">Transmembrane helix</keyword>
<dbReference type="GlyGen" id="G3H1Q4">
    <property type="glycosylation" value="2 sites"/>
</dbReference>
<feature type="region of interest" description="Disordered" evidence="1">
    <location>
        <begin position="644"/>
        <end position="1023"/>
    </location>
</feature>
<dbReference type="InterPro" id="IPR039877">
    <property type="entry name" value="TMEM131-like"/>
</dbReference>
<dbReference type="Pfam" id="PF24501">
    <property type="entry name" value="Ig_TMEM131L_5"/>
    <property type="match status" value="1"/>
</dbReference>
<feature type="domain" description="TMEM131L fifth Ig-like" evidence="5">
    <location>
        <begin position="473"/>
        <end position="537"/>
    </location>
</feature>
<feature type="compositionally biased region" description="Polar residues" evidence="1">
    <location>
        <begin position="957"/>
        <end position="973"/>
    </location>
</feature>
<dbReference type="EMBL" id="JH000108">
    <property type="protein sequence ID" value="EGW06446.1"/>
    <property type="molecule type" value="Genomic_DNA"/>
</dbReference>
<feature type="transmembrane region" description="Helical" evidence="2">
    <location>
        <begin position="541"/>
        <end position="561"/>
    </location>
</feature>
<dbReference type="eggNOG" id="KOG3620">
    <property type="taxonomic scope" value="Eukaryota"/>
</dbReference>
<dbReference type="STRING" id="10029.G3H1Q4"/>
<dbReference type="Proteomes" id="UP000001075">
    <property type="component" value="Unassembled WGS sequence"/>
</dbReference>
<feature type="domain" description="TMEM131L third Ig-like" evidence="4">
    <location>
        <begin position="42"/>
        <end position="141"/>
    </location>
</feature>
<feature type="compositionally biased region" description="Low complexity" evidence="1">
    <location>
        <begin position="695"/>
        <end position="709"/>
    </location>
</feature>
<feature type="compositionally biased region" description="Pro residues" evidence="1">
    <location>
        <begin position="1049"/>
        <end position="1058"/>
    </location>
</feature>
<dbReference type="AlphaFoldDB" id="G3H1Q4"/>
<feature type="compositionally biased region" description="Basic and acidic residues" evidence="1">
    <location>
        <begin position="776"/>
        <end position="789"/>
    </location>
</feature>
<feature type="compositionally biased region" description="Low complexity" evidence="1">
    <location>
        <begin position="1059"/>
        <end position="1076"/>
    </location>
</feature>
<feature type="region of interest" description="Disordered" evidence="1">
    <location>
        <begin position="1038"/>
        <end position="1098"/>
    </location>
</feature>
<evidence type="ECO:0000256" key="3">
    <source>
        <dbReference type="SAM" id="SignalP"/>
    </source>
</evidence>
<dbReference type="InterPro" id="IPR055435">
    <property type="entry name" value="Ig_TMEM131L_3"/>
</dbReference>
<feature type="transmembrane region" description="Helical" evidence="2">
    <location>
        <begin position="568"/>
        <end position="591"/>
    </location>
</feature>
<feature type="compositionally biased region" description="Basic and acidic residues" evidence="1">
    <location>
        <begin position="842"/>
        <end position="864"/>
    </location>
</feature>
<evidence type="ECO:0000313" key="7">
    <source>
        <dbReference type="Proteomes" id="UP000001075"/>
    </source>
</evidence>
<dbReference type="PANTHER" id="PTHR22050">
    <property type="entry name" value="RW1 PROTEIN HOMOLOG"/>
    <property type="match status" value="1"/>
</dbReference>
<reference evidence="7" key="1">
    <citation type="journal article" date="2011" name="Nat. Biotechnol.">
        <title>The genomic sequence of the Chinese hamster ovary (CHO)-K1 cell line.</title>
        <authorList>
            <person name="Xu X."/>
            <person name="Nagarajan H."/>
            <person name="Lewis N.E."/>
            <person name="Pan S."/>
            <person name="Cai Z."/>
            <person name="Liu X."/>
            <person name="Chen W."/>
            <person name="Xie M."/>
            <person name="Wang W."/>
            <person name="Hammond S."/>
            <person name="Andersen M.R."/>
            <person name="Neff N."/>
            <person name="Passarelli B."/>
            <person name="Koh W."/>
            <person name="Fan H.C."/>
            <person name="Wang J."/>
            <person name="Gui Y."/>
            <person name="Lee K.H."/>
            <person name="Betenbaugh M.J."/>
            <person name="Quake S.R."/>
            <person name="Famili I."/>
            <person name="Palsson B.O."/>
            <person name="Wang J."/>
        </authorList>
    </citation>
    <scope>NUCLEOTIDE SEQUENCE [LARGE SCALE GENOMIC DNA]</scope>
    <source>
        <strain evidence="7">CHO K1 cell line</strain>
    </source>
</reference>
<feature type="compositionally biased region" description="Polar residues" evidence="1">
    <location>
        <begin position="661"/>
        <end position="694"/>
    </location>
</feature>
<keyword evidence="2" id="KW-0472">Membrane</keyword>
<feature type="compositionally biased region" description="Basic and acidic residues" evidence="1">
    <location>
        <begin position="883"/>
        <end position="905"/>
    </location>
</feature>
<organism evidence="6 7">
    <name type="scientific">Cricetulus griseus</name>
    <name type="common">Chinese hamster</name>
    <name type="synonym">Cricetulus barabensis griseus</name>
    <dbReference type="NCBI Taxonomy" id="10029"/>
    <lineage>
        <taxon>Eukaryota</taxon>
        <taxon>Metazoa</taxon>
        <taxon>Chordata</taxon>
        <taxon>Craniata</taxon>
        <taxon>Vertebrata</taxon>
        <taxon>Euteleostomi</taxon>
        <taxon>Mammalia</taxon>
        <taxon>Eutheria</taxon>
        <taxon>Euarchontoglires</taxon>
        <taxon>Glires</taxon>
        <taxon>Rodentia</taxon>
        <taxon>Myomorpha</taxon>
        <taxon>Muroidea</taxon>
        <taxon>Cricetidae</taxon>
        <taxon>Cricetinae</taxon>
        <taxon>Cricetulus</taxon>
    </lineage>
</organism>
<protein>
    <submittedName>
        <fullName evidence="6">Transmembrane protein 131</fullName>
    </submittedName>
</protein>
<dbReference type="Pfam" id="PF24498">
    <property type="entry name" value="Ig_TMEM131L_3"/>
    <property type="match status" value="1"/>
</dbReference>
<evidence type="ECO:0000256" key="1">
    <source>
        <dbReference type="SAM" id="MobiDB-lite"/>
    </source>
</evidence>
<dbReference type="InParanoid" id="G3H1Q4"/>
<dbReference type="PANTHER" id="PTHR22050:SF1">
    <property type="entry name" value="TRANSMEMBRANE PROTEIN 131"/>
    <property type="match status" value="1"/>
</dbReference>
<feature type="compositionally biased region" description="Low complexity" evidence="1">
    <location>
        <begin position="644"/>
        <end position="660"/>
    </location>
</feature>
<evidence type="ECO:0000259" key="4">
    <source>
        <dbReference type="Pfam" id="PF24498"/>
    </source>
</evidence>
<accession>G3H1Q4</accession>
<dbReference type="FunCoup" id="G3H1Q4">
    <property type="interactions" value="1641"/>
</dbReference>
<keyword evidence="2 6" id="KW-0812">Transmembrane</keyword>
<feature type="compositionally biased region" description="Low complexity" evidence="1">
    <location>
        <begin position="870"/>
        <end position="881"/>
    </location>
</feature>
<dbReference type="InterPro" id="IPR055437">
    <property type="entry name" value="TMEM131L_Ig_5"/>
</dbReference>
<sequence length="1189" mass="130837">MKELLLTLFLFLSSISLYRGNCRPIRFEPPMLDFHEHYLGFDHAATLFHIQDSPADPVERPIYLTNTFSFAILIHDVLLPEEARTMFKVHNFSKPVLILPNESGYIFTLFFMPSTSSMHIDNNILLVTNASKFHLPVRVYTGFLDYFVLPPKIEERFIDFGVLSATEASNILFAIINSNPIELAIKSWHIIGDGLSIELVATERGNRTTVIASLPELERSSLPDQSPVTLASGHFAVFRVKLTAKKLEGIHDGAIQITTDYEILTIPVKAVIAVGSLTCFPKHMVLPPSFPGKIVHQSLNIMNSFSQKVKIQHIRSLSEDVRFYYKRLRGNREDLEPGKKSKIANIYFDPGLQCGDHCYIGLPFLSKSEPKVQPGVAMQEDLWDADWDSHQSLFKAWMGIKENAGHRNNLTVMDAVMVQGQGTTENLRVAGKLPGPGSSLRFKITEALLKDCLDSLKLREPNFTLKRTFKVENTGQLEIHVETIEISGYACEGYGFKVVNCQEFALSANTSRDIIILFTPDFTASRVIRELKFVTTSGSEFVFVLNASLPYHMLAACAEALPRPNWELALYIIISGVMSALFLLVIGTAYLEAQGIWEPFRRRLSFEASNPPFDVGRPFDLRRIAGISSEGNLNTLGCEHSHGRGFYSSSSSRPGTGSHRQCGTSVHPHSSHSSKTSADVDSVRTKNSSSMSNRTSAQAATSQSTSKTSPLVLEANAVSQSHTASRKSKGSKQSQHSSQHHGHSPLEQHSQPPPPVPQHQEPPSERLSPAPLTHSSHPERASNTRHSSEDSDITSLIEAMDKDFDHHDSPSLDVFTEQPPSPLSKSKGKGKSLQQRKTKPPKKQEEKEKRGKGKPQEDELKDTLADDDSSSTTTETSNPDTEPLLREDTEKQKGKQAMPEKHEGEMSQVKQKSKKLLNVKKEIPADVKGSSFELPYTPSLENKQRRNLPTKIPLPATLTSGSKSRNSQKTKGTNKLVDSRPVALSKFLPSSQELGNTSSSEGEKDSPPPEWDAVPVHKPSSSTDSLYKLSLQTLNADIFLKQRQTSPTPASPSPPTAPCPFTTRGSYSSIVNSSSSDTKAKQPNGSKSKLTKAASLPGKNGNPTFAAVTAGYDKSPGGNGFAKISSSKSDFSSSLGISHIPVDSDGSDRAGLFHSLLSDLSCNYDTLRFAVVLVDKSLDSTTNYYNLSI</sequence>
<keyword evidence="3" id="KW-0732">Signal</keyword>